<dbReference type="AlphaFoldDB" id="G2YNI7"/>
<gene>
    <name evidence="1" type="ORF">BofuT4_uP122040.1</name>
</gene>
<sequence>MEHIAKIPELKSPTRRVLKPPRAVYWKLSRNFCKDIWLQHVWDGNQGIYLRYQTS</sequence>
<evidence type="ECO:0000313" key="2">
    <source>
        <dbReference type="Proteomes" id="UP000008177"/>
    </source>
</evidence>
<name>G2YNI7_BOTF4</name>
<protein>
    <submittedName>
        <fullName evidence="1">Uncharacterized protein</fullName>
    </submittedName>
</protein>
<accession>G2YNI7</accession>
<reference evidence="2" key="1">
    <citation type="journal article" date="2011" name="PLoS Genet.">
        <title>Genomic analysis of the necrotrophic fungal pathogens Sclerotinia sclerotiorum and Botrytis cinerea.</title>
        <authorList>
            <person name="Amselem J."/>
            <person name="Cuomo C.A."/>
            <person name="van Kan J.A."/>
            <person name="Viaud M."/>
            <person name="Benito E.P."/>
            <person name="Couloux A."/>
            <person name="Coutinho P.M."/>
            <person name="de Vries R.P."/>
            <person name="Dyer P.S."/>
            <person name="Fillinger S."/>
            <person name="Fournier E."/>
            <person name="Gout L."/>
            <person name="Hahn M."/>
            <person name="Kohn L."/>
            <person name="Lapalu N."/>
            <person name="Plummer K.M."/>
            <person name="Pradier J.M."/>
            <person name="Quevillon E."/>
            <person name="Sharon A."/>
            <person name="Simon A."/>
            <person name="ten Have A."/>
            <person name="Tudzynski B."/>
            <person name="Tudzynski P."/>
            <person name="Wincker P."/>
            <person name="Andrew M."/>
            <person name="Anthouard V."/>
            <person name="Beever R.E."/>
            <person name="Beffa R."/>
            <person name="Benoit I."/>
            <person name="Bouzid O."/>
            <person name="Brault B."/>
            <person name="Chen Z."/>
            <person name="Choquer M."/>
            <person name="Collemare J."/>
            <person name="Cotton P."/>
            <person name="Danchin E.G."/>
            <person name="Da Silva C."/>
            <person name="Gautier A."/>
            <person name="Giraud C."/>
            <person name="Giraud T."/>
            <person name="Gonzalez C."/>
            <person name="Grossetete S."/>
            <person name="Guldener U."/>
            <person name="Henrissat B."/>
            <person name="Howlett B.J."/>
            <person name="Kodira C."/>
            <person name="Kretschmer M."/>
            <person name="Lappartient A."/>
            <person name="Leroch M."/>
            <person name="Levis C."/>
            <person name="Mauceli E."/>
            <person name="Neuveglise C."/>
            <person name="Oeser B."/>
            <person name="Pearson M."/>
            <person name="Poulain J."/>
            <person name="Poussereau N."/>
            <person name="Quesneville H."/>
            <person name="Rascle C."/>
            <person name="Schumacher J."/>
            <person name="Segurens B."/>
            <person name="Sexton A."/>
            <person name="Silva E."/>
            <person name="Sirven C."/>
            <person name="Soanes D.M."/>
            <person name="Talbot N.J."/>
            <person name="Templeton M."/>
            <person name="Yandava C."/>
            <person name="Yarden O."/>
            <person name="Zeng Q."/>
            <person name="Rollins J.A."/>
            <person name="Lebrun M.H."/>
            <person name="Dickman M."/>
        </authorList>
    </citation>
    <scope>NUCLEOTIDE SEQUENCE [LARGE SCALE GENOMIC DNA]</scope>
    <source>
        <strain evidence="2">T4</strain>
    </source>
</reference>
<evidence type="ECO:0000313" key="1">
    <source>
        <dbReference type="EMBL" id="CCD53185.1"/>
    </source>
</evidence>
<organism evidence="1 2">
    <name type="scientific">Botryotinia fuckeliana (strain T4)</name>
    <name type="common">Noble rot fungus</name>
    <name type="synonym">Botrytis cinerea</name>
    <dbReference type="NCBI Taxonomy" id="999810"/>
    <lineage>
        <taxon>Eukaryota</taxon>
        <taxon>Fungi</taxon>
        <taxon>Dikarya</taxon>
        <taxon>Ascomycota</taxon>
        <taxon>Pezizomycotina</taxon>
        <taxon>Leotiomycetes</taxon>
        <taxon>Helotiales</taxon>
        <taxon>Sclerotiniaceae</taxon>
        <taxon>Botrytis</taxon>
    </lineage>
</organism>
<dbReference type="EMBL" id="FQ790346">
    <property type="protein sequence ID" value="CCD53185.1"/>
    <property type="molecule type" value="Genomic_DNA"/>
</dbReference>
<dbReference type="HOGENOM" id="CLU_3032121_0_0_1"/>
<dbReference type="Proteomes" id="UP000008177">
    <property type="component" value="Unplaced contigs"/>
</dbReference>
<dbReference type="InParanoid" id="G2YNI7"/>
<proteinExistence type="predicted"/>